<accession>W2G2I1</accession>
<reference evidence="1" key="1">
    <citation type="submission" date="2013-11" db="EMBL/GenBank/DDBJ databases">
        <title>The Genome Sequence of Phytophthora parasitica CJ02B3.</title>
        <authorList>
            <consortium name="The Broad Institute Genomics Platform"/>
            <person name="Russ C."/>
            <person name="Tyler B."/>
            <person name="Panabieres F."/>
            <person name="Shan W."/>
            <person name="Tripathy S."/>
            <person name="Grunwald N."/>
            <person name="Machado M."/>
            <person name="Johnson C.S."/>
            <person name="Arredondo F."/>
            <person name="Hong C."/>
            <person name="Coffey M."/>
            <person name="Young S.K."/>
            <person name="Zeng Q."/>
            <person name="Gargeya S."/>
            <person name="Fitzgerald M."/>
            <person name="Abouelleil A."/>
            <person name="Alvarado L."/>
            <person name="Chapman S.B."/>
            <person name="Gainer-Dewar J."/>
            <person name="Goldberg J."/>
            <person name="Griggs A."/>
            <person name="Gujja S."/>
            <person name="Hansen M."/>
            <person name="Howarth C."/>
            <person name="Imamovic A."/>
            <person name="Ireland A."/>
            <person name="Larimer J."/>
            <person name="McCowan C."/>
            <person name="Murphy C."/>
            <person name="Pearson M."/>
            <person name="Poon T.W."/>
            <person name="Priest M."/>
            <person name="Roberts A."/>
            <person name="Saif S."/>
            <person name="Shea T."/>
            <person name="Sykes S."/>
            <person name="Wortman J."/>
            <person name="Nusbaum C."/>
            <person name="Birren B."/>
        </authorList>
    </citation>
    <scope>NUCLEOTIDE SEQUENCE [LARGE SCALE GENOMIC DNA]</scope>
    <source>
        <strain evidence="1">CJ02B3</strain>
    </source>
</reference>
<evidence type="ECO:0000313" key="1">
    <source>
        <dbReference type="EMBL" id="ETK77212.1"/>
    </source>
</evidence>
<dbReference type="AlphaFoldDB" id="W2G2I1"/>
<dbReference type="Proteomes" id="UP000053236">
    <property type="component" value="Unassembled WGS sequence"/>
</dbReference>
<proteinExistence type="predicted"/>
<organism evidence="1">
    <name type="scientific">Phytophthora nicotianae</name>
    <name type="common">Potato buckeye rot agent</name>
    <name type="synonym">Phytophthora parasitica</name>
    <dbReference type="NCBI Taxonomy" id="4792"/>
    <lineage>
        <taxon>Eukaryota</taxon>
        <taxon>Sar</taxon>
        <taxon>Stramenopiles</taxon>
        <taxon>Oomycota</taxon>
        <taxon>Peronosporomycetes</taxon>
        <taxon>Peronosporales</taxon>
        <taxon>Peronosporaceae</taxon>
        <taxon>Phytophthora</taxon>
    </lineage>
</organism>
<gene>
    <name evidence="1" type="ORF">L915_16516</name>
</gene>
<dbReference type="EMBL" id="KI688481">
    <property type="protein sequence ID" value="ETK77212.1"/>
    <property type="molecule type" value="Genomic_DNA"/>
</dbReference>
<sequence length="93" mass="10570">MSPSDYEEEEMWMRVELEDIESEQDAGAMIYEGDEALAKGTGYQAHTKHITLLLHLTEDAYWDIANFVVQATDQLLELVEIVCDFEAALMNAL</sequence>
<name>W2G2I1_PHYNI</name>
<protein>
    <submittedName>
        <fullName evidence="1">Uncharacterized protein</fullName>
    </submittedName>
</protein>